<evidence type="ECO:0000313" key="2">
    <source>
        <dbReference type="EMBL" id="ALO47477.1"/>
    </source>
</evidence>
<dbReference type="AlphaFoldDB" id="A0A0S2KH24"/>
<keyword evidence="1" id="KW-0732">Signal</keyword>
<dbReference type="STRING" id="1249552.PS2015_2847"/>
<organism evidence="2 3">
    <name type="scientific">Pseudohongiella spirulinae</name>
    <dbReference type="NCBI Taxonomy" id="1249552"/>
    <lineage>
        <taxon>Bacteria</taxon>
        <taxon>Pseudomonadati</taxon>
        <taxon>Pseudomonadota</taxon>
        <taxon>Gammaproteobacteria</taxon>
        <taxon>Pseudomonadales</taxon>
        <taxon>Pseudohongiellaceae</taxon>
        <taxon>Pseudohongiella</taxon>
    </lineage>
</organism>
<name>A0A0S2KH24_9GAMM</name>
<keyword evidence="3" id="KW-1185">Reference proteome</keyword>
<dbReference type="RefSeq" id="WP_058022865.1">
    <property type="nucleotide sequence ID" value="NZ_CP013189.1"/>
</dbReference>
<sequence length="172" mass="18282" precursor="true">MKTQQWIAGLAGTLMLSAALTASAQETHPVIINNDGIGFSRKDGEQVLAYDPVAAYDQHMIQLADCSAHKVDLKSVTWCFANPENAATFSAATTDSGDNKYIPFGGGHCALGLAFNNLAARGDPRTAVRIGDHLVLNGNFDVRARFLSDTVTNVNNAESNFLSAIAEGKLVN</sequence>
<feature type="signal peptide" evidence="1">
    <location>
        <begin position="1"/>
        <end position="24"/>
    </location>
</feature>
<dbReference type="Proteomes" id="UP000065641">
    <property type="component" value="Chromosome"/>
</dbReference>
<dbReference type="KEGG" id="pspi:PS2015_2847"/>
<accession>A0A0S2KH24</accession>
<gene>
    <name evidence="2" type="ORF">PS2015_2847</name>
</gene>
<reference evidence="2 3" key="1">
    <citation type="submission" date="2015-11" db="EMBL/GenBank/DDBJ databases">
        <authorList>
            <person name="Zhang Y."/>
            <person name="Guo Z."/>
        </authorList>
    </citation>
    <scope>NUCLEOTIDE SEQUENCE [LARGE SCALE GENOMIC DNA]</scope>
    <source>
        <strain evidence="2 3">KCTC 32221</strain>
    </source>
</reference>
<feature type="chain" id="PRO_5006601697" evidence="1">
    <location>
        <begin position="25"/>
        <end position="172"/>
    </location>
</feature>
<evidence type="ECO:0000256" key="1">
    <source>
        <dbReference type="SAM" id="SignalP"/>
    </source>
</evidence>
<dbReference type="OrthoDB" id="344729at2"/>
<dbReference type="EMBL" id="CP013189">
    <property type="protein sequence ID" value="ALO47477.1"/>
    <property type="molecule type" value="Genomic_DNA"/>
</dbReference>
<proteinExistence type="predicted"/>
<evidence type="ECO:0000313" key="3">
    <source>
        <dbReference type="Proteomes" id="UP000065641"/>
    </source>
</evidence>
<protein>
    <submittedName>
        <fullName evidence="2">Uncharacterized protein</fullName>
    </submittedName>
</protein>